<keyword evidence="1" id="KW-0812">Transmembrane</keyword>
<reference evidence="2 3" key="1">
    <citation type="submission" date="2024-03" db="EMBL/GenBank/DDBJ databases">
        <authorList>
            <person name="Martinez-Hernandez J."/>
        </authorList>
    </citation>
    <scope>NUCLEOTIDE SEQUENCE [LARGE SCALE GENOMIC DNA]</scope>
</reference>
<protein>
    <submittedName>
        <fullName evidence="2">Uncharacterized protein</fullName>
    </submittedName>
</protein>
<evidence type="ECO:0000256" key="1">
    <source>
        <dbReference type="SAM" id="Phobius"/>
    </source>
</evidence>
<feature type="transmembrane region" description="Helical" evidence="1">
    <location>
        <begin position="51"/>
        <end position="71"/>
    </location>
</feature>
<dbReference type="EMBL" id="CAXHTB010000014">
    <property type="protein sequence ID" value="CAL0319548.1"/>
    <property type="molecule type" value="Genomic_DNA"/>
</dbReference>
<dbReference type="PANTHER" id="PTHR34116">
    <property type="entry name" value="PLASMINOGEN ACTIVATOR INHIBITOR"/>
    <property type="match status" value="1"/>
</dbReference>
<gene>
    <name evidence="2" type="ORF">LLUT_LOCUS20608</name>
</gene>
<sequence>MVVMPALPFLNLAFDLTTVAFISALIIFSLLSLCFIFHLRFKSKSLTHLQGFNSIWTVRFLLVLFIFFWAITELLRLPFFRRRYLYRFLPVLSISQQSEFCKLHLVFSLGFFEPAFLVTLLFLLNASTKKQTPNDTSAITFVLITCLPITTFQGLLLYFKPVLDHVPLFFLQTAVVINHGLGTETVLCGYPFLNSAVFAGFGVGYSLWFLVSCWKVLSLVINKGLRARIFTLAVTVLVALPLQIMALGLTLFWKLEEDMYGVVSLVVFFGAFCCAVTGEGILVIKPISDALDAGESRCNLSSCYGGGSQVKTSPVPERTVEKGEGCV</sequence>
<dbReference type="PANTHER" id="PTHR34116:SF9">
    <property type="entry name" value="OS08G0346600 PROTEIN"/>
    <property type="match status" value="1"/>
</dbReference>
<feature type="transmembrane region" description="Helical" evidence="1">
    <location>
        <begin position="138"/>
        <end position="159"/>
    </location>
</feature>
<accession>A0AAV1XD45</accession>
<name>A0AAV1XD45_LUPLU</name>
<feature type="transmembrane region" description="Helical" evidence="1">
    <location>
        <begin position="105"/>
        <end position="126"/>
    </location>
</feature>
<keyword evidence="1" id="KW-0472">Membrane</keyword>
<evidence type="ECO:0000313" key="3">
    <source>
        <dbReference type="Proteomes" id="UP001497480"/>
    </source>
</evidence>
<evidence type="ECO:0000313" key="2">
    <source>
        <dbReference type="EMBL" id="CAL0319548.1"/>
    </source>
</evidence>
<dbReference type="AlphaFoldDB" id="A0AAV1XD45"/>
<feature type="transmembrane region" description="Helical" evidence="1">
    <location>
        <begin position="259"/>
        <end position="284"/>
    </location>
</feature>
<dbReference type="Proteomes" id="UP001497480">
    <property type="component" value="Unassembled WGS sequence"/>
</dbReference>
<proteinExistence type="predicted"/>
<organism evidence="2 3">
    <name type="scientific">Lupinus luteus</name>
    <name type="common">European yellow lupine</name>
    <dbReference type="NCBI Taxonomy" id="3873"/>
    <lineage>
        <taxon>Eukaryota</taxon>
        <taxon>Viridiplantae</taxon>
        <taxon>Streptophyta</taxon>
        <taxon>Embryophyta</taxon>
        <taxon>Tracheophyta</taxon>
        <taxon>Spermatophyta</taxon>
        <taxon>Magnoliopsida</taxon>
        <taxon>eudicotyledons</taxon>
        <taxon>Gunneridae</taxon>
        <taxon>Pentapetalae</taxon>
        <taxon>rosids</taxon>
        <taxon>fabids</taxon>
        <taxon>Fabales</taxon>
        <taxon>Fabaceae</taxon>
        <taxon>Papilionoideae</taxon>
        <taxon>50 kb inversion clade</taxon>
        <taxon>genistoids sensu lato</taxon>
        <taxon>core genistoids</taxon>
        <taxon>Genisteae</taxon>
        <taxon>Lupinus</taxon>
    </lineage>
</organism>
<feature type="transmembrane region" description="Helical" evidence="1">
    <location>
        <begin position="20"/>
        <end position="39"/>
    </location>
</feature>
<feature type="transmembrane region" description="Helical" evidence="1">
    <location>
        <begin position="196"/>
        <end position="217"/>
    </location>
</feature>
<feature type="transmembrane region" description="Helical" evidence="1">
    <location>
        <begin position="229"/>
        <end position="253"/>
    </location>
</feature>
<keyword evidence="1" id="KW-1133">Transmembrane helix</keyword>
<comment type="caution">
    <text evidence="2">The sequence shown here is derived from an EMBL/GenBank/DDBJ whole genome shotgun (WGS) entry which is preliminary data.</text>
</comment>
<keyword evidence="3" id="KW-1185">Reference proteome</keyword>